<dbReference type="Proteomes" id="UP001266305">
    <property type="component" value="Unassembled WGS sequence"/>
</dbReference>
<dbReference type="PROSITE" id="PS51229">
    <property type="entry name" value="DCUN1"/>
    <property type="match status" value="1"/>
</dbReference>
<evidence type="ECO:0000313" key="4">
    <source>
        <dbReference type="Proteomes" id="UP001266305"/>
    </source>
</evidence>
<protein>
    <submittedName>
        <fullName evidence="3">DCN1-like protein 3</fullName>
    </submittedName>
</protein>
<dbReference type="EMBL" id="JASSZA010000009">
    <property type="protein sequence ID" value="KAK2101642.1"/>
    <property type="molecule type" value="Genomic_DNA"/>
</dbReference>
<evidence type="ECO:0000256" key="1">
    <source>
        <dbReference type="SAM" id="MobiDB-lite"/>
    </source>
</evidence>
<organism evidence="3 4">
    <name type="scientific">Saguinus oedipus</name>
    <name type="common">Cotton-top tamarin</name>
    <name type="synonym">Oedipomidas oedipus</name>
    <dbReference type="NCBI Taxonomy" id="9490"/>
    <lineage>
        <taxon>Eukaryota</taxon>
        <taxon>Metazoa</taxon>
        <taxon>Chordata</taxon>
        <taxon>Craniata</taxon>
        <taxon>Vertebrata</taxon>
        <taxon>Euteleostomi</taxon>
        <taxon>Mammalia</taxon>
        <taxon>Eutheria</taxon>
        <taxon>Euarchontoglires</taxon>
        <taxon>Primates</taxon>
        <taxon>Haplorrhini</taxon>
        <taxon>Platyrrhini</taxon>
        <taxon>Cebidae</taxon>
        <taxon>Callitrichinae</taxon>
        <taxon>Saguinus</taxon>
    </lineage>
</organism>
<accession>A0ABQ9UX28</accession>
<proteinExistence type="predicted"/>
<name>A0ABQ9UX28_SAGOE</name>
<evidence type="ECO:0000313" key="3">
    <source>
        <dbReference type="EMBL" id="KAK2101642.1"/>
    </source>
</evidence>
<reference evidence="3 4" key="1">
    <citation type="submission" date="2023-05" db="EMBL/GenBank/DDBJ databases">
        <title>B98-5 Cell Line De Novo Hybrid Assembly: An Optical Mapping Approach.</title>
        <authorList>
            <person name="Kananen K."/>
            <person name="Auerbach J.A."/>
            <person name="Kautto E."/>
            <person name="Blachly J.S."/>
        </authorList>
    </citation>
    <scope>NUCLEOTIDE SEQUENCE [LARGE SCALE GENOMIC DNA]</scope>
    <source>
        <strain evidence="3">B95-8</strain>
        <tissue evidence="3">Cell line</tissue>
    </source>
</reference>
<sequence>MACCGTWASGSKGIQSKGAHSRSWSSSIMGQCVTMCKNSSLTLCSKNGDRDHSNKSHSRRGAGHHEKQVPPCGKPGGDILINETKKAKAATEACQLPTSLEDAGRKSKSNAEESFSQRLEELFRCYKDEWEDAILEEGMEHFCNDMCVDPTEFRVLLLA</sequence>
<feature type="domain" description="DCUN1" evidence="2">
    <location>
        <begin position="114"/>
        <end position="159"/>
    </location>
</feature>
<gene>
    <name evidence="3" type="primary">DCUN1D3_2</name>
    <name evidence="3" type="ORF">P7K49_019308</name>
</gene>
<feature type="region of interest" description="Disordered" evidence="1">
    <location>
        <begin position="47"/>
        <end position="77"/>
    </location>
</feature>
<evidence type="ECO:0000259" key="2">
    <source>
        <dbReference type="PROSITE" id="PS51229"/>
    </source>
</evidence>
<keyword evidence="4" id="KW-1185">Reference proteome</keyword>
<feature type="region of interest" description="Disordered" evidence="1">
    <location>
        <begin position="1"/>
        <end position="20"/>
    </location>
</feature>
<dbReference type="Gene3D" id="1.10.238.10">
    <property type="entry name" value="EF-hand"/>
    <property type="match status" value="1"/>
</dbReference>
<comment type="caution">
    <text evidence="3">The sequence shown here is derived from an EMBL/GenBank/DDBJ whole genome shotgun (WGS) entry which is preliminary data.</text>
</comment>
<dbReference type="InterPro" id="IPR005176">
    <property type="entry name" value="PONY_dom"/>
</dbReference>